<sequence length="137" mass="15466">MKIPSDSKLSLFRPFVAVLCAAQLVAAQSPPEIQHSQKARRFFHNPFREKTPVPPAGLSLVDFGNKLDDISDDIRDDGLVVIKQPDVYSQSRMTKYRVDFDKEMAKELDAFKFILSSRIARTDQAAVESQTALVLQR</sequence>
<organism evidence="1 2">
    <name type="scientific">Singulisphaera acidiphila (strain ATCC BAA-1392 / DSM 18658 / VKM B-2454 / MOB10)</name>
    <dbReference type="NCBI Taxonomy" id="886293"/>
    <lineage>
        <taxon>Bacteria</taxon>
        <taxon>Pseudomonadati</taxon>
        <taxon>Planctomycetota</taxon>
        <taxon>Planctomycetia</taxon>
        <taxon>Isosphaerales</taxon>
        <taxon>Isosphaeraceae</taxon>
        <taxon>Singulisphaera</taxon>
    </lineage>
</organism>
<accession>L0DB93</accession>
<keyword evidence="2" id="KW-1185">Reference proteome</keyword>
<reference evidence="1 2" key="1">
    <citation type="submission" date="2012-02" db="EMBL/GenBank/DDBJ databases">
        <title>Complete sequence of chromosome of Singulisphaera acidiphila DSM 18658.</title>
        <authorList>
            <consortium name="US DOE Joint Genome Institute (JGI-PGF)"/>
            <person name="Lucas S."/>
            <person name="Copeland A."/>
            <person name="Lapidus A."/>
            <person name="Glavina del Rio T."/>
            <person name="Dalin E."/>
            <person name="Tice H."/>
            <person name="Bruce D."/>
            <person name="Goodwin L."/>
            <person name="Pitluck S."/>
            <person name="Peters L."/>
            <person name="Ovchinnikova G."/>
            <person name="Chertkov O."/>
            <person name="Kyrpides N."/>
            <person name="Mavromatis K."/>
            <person name="Ivanova N."/>
            <person name="Brettin T."/>
            <person name="Detter J.C."/>
            <person name="Han C."/>
            <person name="Larimer F."/>
            <person name="Land M."/>
            <person name="Hauser L."/>
            <person name="Markowitz V."/>
            <person name="Cheng J.-F."/>
            <person name="Hugenholtz P."/>
            <person name="Woyke T."/>
            <person name="Wu D."/>
            <person name="Tindall B."/>
            <person name="Pomrenke H."/>
            <person name="Brambilla E."/>
            <person name="Klenk H.-P."/>
            <person name="Eisen J.A."/>
        </authorList>
    </citation>
    <scope>NUCLEOTIDE SEQUENCE [LARGE SCALE GENOMIC DNA]</scope>
    <source>
        <strain evidence="2">ATCC BAA-1392 / DSM 18658 / VKM B-2454 / MOB10</strain>
    </source>
</reference>
<dbReference type="KEGG" id="saci:Sinac_2189"/>
<evidence type="ECO:0000313" key="1">
    <source>
        <dbReference type="EMBL" id="AGA26512.1"/>
    </source>
</evidence>
<dbReference type="EMBL" id="CP003364">
    <property type="protein sequence ID" value="AGA26512.1"/>
    <property type="molecule type" value="Genomic_DNA"/>
</dbReference>
<dbReference type="AlphaFoldDB" id="L0DB93"/>
<dbReference type="HOGENOM" id="CLU_1863825_0_0_0"/>
<evidence type="ECO:0000313" key="2">
    <source>
        <dbReference type="Proteomes" id="UP000010798"/>
    </source>
</evidence>
<name>L0DB93_SINAD</name>
<dbReference type="Proteomes" id="UP000010798">
    <property type="component" value="Chromosome"/>
</dbReference>
<dbReference type="RefSeq" id="WP_015245672.1">
    <property type="nucleotide sequence ID" value="NC_019892.1"/>
</dbReference>
<proteinExistence type="predicted"/>
<gene>
    <name evidence="1" type="ordered locus">Sinac_2189</name>
</gene>
<protein>
    <submittedName>
        <fullName evidence="1">Uncharacterized protein</fullName>
    </submittedName>
</protein>